<organism evidence="1">
    <name type="scientific">Arundo donax</name>
    <name type="common">Giant reed</name>
    <name type="synonym">Donax arundinaceus</name>
    <dbReference type="NCBI Taxonomy" id="35708"/>
    <lineage>
        <taxon>Eukaryota</taxon>
        <taxon>Viridiplantae</taxon>
        <taxon>Streptophyta</taxon>
        <taxon>Embryophyta</taxon>
        <taxon>Tracheophyta</taxon>
        <taxon>Spermatophyta</taxon>
        <taxon>Magnoliopsida</taxon>
        <taxon>Liliopsida</taxon>
        <taxon>Poales</taxon>
        <taxon>Poaceae</taxon>
        <taxon>PACMAD clade</taxon>
        <taxon>Arundinoideae</taxon>
        <taxon>Arundineae</taxon>
        <taxon>Arundo</taxon>
    </lineage>
</organism>
<dbReference type="PANTHER" id="PTHR34998:SF1">
    <property type="entry name" value="EXPRESSED PROTEIN"/>
    <property type="match status" value="1"/>
</dbReference>
<protein>
    <submittedName>
        <fullName evidence="1">Uncharacterized protein</fullName>
    </submittedName>
</protein>
<dbReference type="PANTHER" id="PTHR34998">
    <property type="entry name" value="OS04G0357400 PROTEIN-RELATED"/>
    <property type="match status" value="1"/>
</dbReference>
<reference evidence="1" key="2">
    <citation type="journal article" date="2015" name="Data Brief">
        <title>Shoot transcriptome of the giant reed, Arundo donax.</title>
        <authorList>
            <person name="Barrero R.A."/>
            <person name="Guerrero F.D."/>
            <person name="Moolhuijzen P."/>
            <person name="Goolsby J.A."/>
            <person name="Tidwell J."/>
            <person name="Bellgard S.E."/>
            <person name="Bellgard M.I."/>
        </authorList>
    </citation>
    <scope>NUCLEOTIDE SEQUENCE</scope>
    <source>
        <tissue evidence="1">Shoot tissue taken approximately 20 cm above the soil surface</tissue>
    </source>
</reference>
<reference evidence="1" key="1">
    <citation type="submission" date="2014-09" db="EMBL/GenBank/DDBJ databases">
        <authorList>
            <person name="Magalhaes I.L.F."/>
            <person name="Oliveira U."/>
            <person name="Santos F.R."/>
            <person name="Vidigal T.H.D.A."/>
            <person name="Brescovit A.D."/>
            <person name="Santos A.J."/>
        </authorList>
    </citation>
    <scope>NUCLEOTIDE SEQUENCE</scope>
    <source>
        <tissue evidence="1">Shoot tissue taken approximately 20 cm above the soil surface</tissue>
    </source>
</reference>
<proteinExistence type="predicted"/>
<dbReference type="EMBL" id="GBRH01167501">
    <property type="protein sequence ID" value="JAE30395.1"/>
    <property type="molecule type" value="Transcribed_RNA"/>
</dbReference>
<evidence type="ECO:0000313" key="1">
    <source>
        <dbReference type="EMBL" id="JAE30395.1"/>
    </source>
</evidence>
<dbReference type="AlphaFoldDB" id="A0A0A9GZI2"/>
<sequence length="77" mass="8490">MHDLLLSDAAVCVEDDVMGHAEMEEAAAYPRRRALYGSEYINYNTLAASKLGCYGQCGARGRPYTGRGCQSYFQCRG</sequence>
<name>A0A0A9GZI2_ARUDO</name>
<accession>A0A0A9GZI2</accession>